<dbReference type="OrthoDB" id="60033at2759"/>
<evidence type="ECO:0000313" key="7">
    <source>
        <dbReference type="EMBL" id="OJD38897.1"/>
    </source>
</evidence>
<evidence type="ECO:0000313" key="8">
    <source>
        <dbReference type="Proteomes" id="UP000183809"/>
    </source>
</evidence>
<dbReference type="Gene3D" id="1.10.287.130">
    <property type="match status" value="1"/>
</dbReference>
<dbReference type="CDD" id="cd00082">
    <property type="entry name" value="HisKA"/>
    <property type="match status" value="1"/>
</dbReference>
<dbReference type="CDD" id="cd00130">
    <property type="entry name" value="PAS"/>
    <property type="match status" value="1"/>
</dbReference>
<dbReference type="InterPro" id="IPR004358">
    <property type="entry name" value="Sig_transdc_His_kin-like_C"/>
</dbReference>
<dbReference type="GO" id="GO:0000155">
    <property type="term" value="F:phosphorelay sensor kinase activity"/>
    <property type="evidence" value="ECO:0007669"/>
    <property type="project" value="InterPro"/>
</dbReference>
<dbReference type="InterPro" id="IPR035965">
    <property type="entry name" value="PAS-like_dom_sf"/>
</dbReference>
<dbReference type="SMART" id="SM00387">
    <property type="entry name" value="HATPase_c"/>
    <property type="match status" value="1"/>
</dbReference>
<keyword evidence="3" id="KW-0175">Coiled coil</keyword>
<dbReference type="InterPro" id="IPR036097">
    <property type="entry name" value="HisK_dim/P_sf"/>
</dbReference>
<protein>
    <submittedName>
        <fullName evidence="7">Hsp90-like protein</fullName>
    </submittedName>
</protein>
<reference evidence="7 8" key="1">
    <citation type="submission" date="2016-10" db="EMBL/GenBank/DDBJ databases">
        <title>Proteomics and genomics reveal pathogen-plant mechanisms compatible with a hemibiotrophic lifestyle of Diplodia corticola.</title>
        <authorList>
            <person name="Fernandes I."/>
            <person name="De Jonge R."/>
            <person name="Van De Peer Y."/>
            <person name="Devreese B."/>
            <person name="Alves A."/>
            <person name="Esteves A.C."/>
        </authorList>
    </citation>
    <scope>NUCLEOTIDE SEQUENCE [LARGE SCALE GENOMIC DNA]</scope>
    <source>
        <strain evidence="7 8">CBS 112549</strain>
    </source>
</reference>
<dbReference type="SUPFAM" id="SSF47384">
    <property type="entry name" value="Homodimeric domain of signal transducing histidine kinase"/>
    <property type="match status" value="1"/>
</dbReference>
<feature type="region of interest" description="Disordered" evidence="4">
    <location>
        <begin position="1093"/>
        <end position="1142"/>
    </location>
</feature>
<dbReference type="InterPro" id="IPR011006">
    <property type="entry name" value="CheY-like_superfamily"/>
</dbReference>
<dbReference type="Gene3D" id="3.30.565.10">
    <property type="entry name" value="Histidine kinase-like ATPase, C-terminal domain"/>
    <property type="match status" value="1"/>
</dbReference>
<keyword evidence="1 2" id="KW-0597">Phosphoprotein</keyword>
<dbReference type="Proteomes" id="UP000183809">
    <property type="component" value="Unassembled WGS sequence"/>
</dbReference>
<feature type="region of interest" description="Disordered" evidence="4">
    <location>
        <begin position="213"/>
        <end position="243"/>
    </location>
</feature>
<dbReference type="SUPFAM" id="SSF55874">
    <property type="entry name" value="ATPase domain of HSP90 chaperone/DNA topoisomerase II/histidine kinase"/>
    <property type="match status" value="1"/>
</dbReference>
<dbReference type="InterPro" id="IPR058846">
    <property type="entry name" value="PAS-like"/>
</dbReference>
<accession>A0A1J9RER9</accession>
<dbReference type="Gene3D" id="3.30.450.20">
    <property type="entry name" value="PAS domain"/>
    <property type="match status" value="2"/>
</dbReference>
<dbReference type="Gene3D" id="3.40.50.2300">
    <property type="match status" value="1"/>
</dbReference>
<evidence type="ECO:0000256" key="4">
    <source>
        <dbReference type="SAM" id="MobiDB-lite"/>
    </source>
</evidence>
<dbReference type="InterPro" id="IPR000014">
    <property type="entry name" value="PAS"/>
</dbReference>
<dbReference type="GeneID" id="31014521"/>
<dbReference type="SUPFAM" id="SSF55785">
    <property type="entry name" value="PYP-like sensor domain (PAS domain)"/>
    <property type="match status" value="1"/>
</dbReference>
<dbReference type="SMART" id="SM00388">
    <property type="entry name" value="HisKA"/>
    <property type="match status" value="2"/>
</dbReference>
<dbReference type="SMART" id="SM00448">
    <property type="entry name" value="REC"/>
    <property type="match status" value="1"/>
</dbReference>
<feature type="domain" description="Response regulatory" evidence="6">
    <location>
        <begin position="1150"/>
        <end position="1304"/>
    </location>
</feature>
<name>A0A1J9RER9_9PEZI</name>
<dbReference type="Pfam" id="PF00072">
    <property type="entry name" value="Response_reg"/>
    <property type="match status" value="1"/>
</dbReference>
<sequence length="1318" mass="146329">MDLLRQPSPESRGTISRPCASDDATSIYFMCDDSWADRGAVDEVNQIRLLDFLRLDTRPTFVLDLASLGETHSLLHPIYCNPALLGAANGTLLPLITGRANVDAVGALFTGSYSRFRTWTCSPEDGSRNGGFRYANIQWTKLVLMGRWSVVSGVLDQPRSDLRLADLFHTSPQPTARTLPTFGFPGFSRDMHPNQCVHLEAQSDDLVVAQLPSLTPDSPEMPAKTTDRPLGMDDGQSNDARDTPSIHCFDWTSDHPYPDMSAHVKFARSVDWSQTPLGPMGSWTSPLRTMSNLVMRDPNPSVLFWGEEVTMIYNEAYIELIGELHPIAMGKSAKVVFEEFWSHFVPIISRNRLVGEAVPETNKPIFLARRNMVEETYFSFTFLPVMDDQGNVVGHYEPVKETTTQVVSERRLSTLLRLIEETSIARTPDAFWSSVLQGLSANDKDIPFATLYAIECDGGLSEDSYLGSIKSVVKECTLKGSLGIPEGHPAAPPHLDLLEGIESFMPYLQEAVDTGKPILFGLDEPAFPMDLFDGIRWRGFGDPCNAIVICPITPTTTTNALGFLIVGLNSRRPYDDDYQQFMGVIARSLATSLASVVLHEEEIRSRERVISQAELMKTQLSEQLDVSRKEVARNEKKFQRFAERADVAIFIVGSDGHYTYRNQAWFEIFQLGDADLDVRDAWPRLCYAEDIPRCEEYFKRLMADNCPINFELRLRRSWTPATDDAALMTADGNSVQSVWILCSAYPEVSESGEIKEIVGCVTDISRQKWGEWLQKQRTEDALESKRQLENFIDTTSHEMRNPLGAVIQCADGIIASHSAYIDSNSDLGELERKLLDSGIDSAQTIAQCSQHMKRIVDDVLTMSKLDSGLLIMTPVDTQPEYLGRHAVKMFEAEARAAGVDLKYTVDPSCRELGLDWVSLDPTRLLQIIINLVTNAIKFTRLESRRTVILSIGASTQRPSRCKAHGVNYIRTSASPESPSLIADWAKGGCVFVQFAVQDTGRGLTEEEKQLLFARFSQASPRTHIRYGGSGLGLFISRRLTEMQGGAIGFSSHTRGGSTFAFYVKARRSAPPTPLDVGSTESMQEMMDVLTPLTPTGSADDEFVQTPPATKVHSPVRARSDSLDHDLQESSSPAKRPSLRRQQSNVLDPIHVLLVEDNLINQRVLAKELNGRGCLVSVANHGAEALEFLRRTMYASPEYAKVATGNRNGNGNDNYGASGAFSPPAMALDVILMDWEMPVMDGLSAVREIRRMQKEGVLRGHVPVIAVTANVRNEQVTQAMDAGMDDVVSKPFRVPELCKRMRGLMRQLKGPKVQLNGEA</sequence>
<dbReference type="CDD" id="cd17546">
    <property type="entry name" value="REC_hyHK_CKI1_RcsC-like"/>
    <property type="match status" value="1"/>
</dbReference>
<dbReference type="InterPro" id="IPR003661">
    <property type="entry name" value="HisK_dim/P_dom"/>
</dbReference>
<dbReference type="InterPro" id="IPR005467">
    <property type="entry name" value="His_kinase_dom"/>
</dbReference>
<dbReference type="Pfam" id="PF02518">
    <property type="entry name" value="HATPase_c"/>
    <property type="match status" value="1"/>
</dbReference>
<feature type="modified residue" description="4-aspartylphosphate" evidence="2">
    <location>
        <position position="1233"/>
    </location>
</feature>
<dbReference type="Pfam" id="PF13188">
    <property type="entry name" value="PAS_8"/>
    <property type="match status" value="1"/>
</dbReference>
<dbReference type="InterPro" id="IPR001789">
    <property type="entry name" value="Sig_transdc_resp-reg_receiver"/>
</dbReference>
<dbReference type="Pfam" id="PF26131">
    <property type="entry name" value="PAS-like"/>
    <property type="match status" value="1"/>
</dbReference>
<dbReference type="PROSITE" id="PS50109">
    <property type="entry name" value="HIS_KIN"/>
    <property type="match status" value="1"/>
</dbReference>
<feature type="compositionally biased region" description="Basic and acidic residues" evidence="4">
    <location>
        <begin position="1117"/>
        <end position="1127"/>
    </location>
</feature>
<dbReference type="InterPro" id="IPR003594">
    <property type="entry name" value="HATPase_dom"/>
</dbReference>
<dbReference type="SMART" id="SM00091">
    <property type="entry name" value="PAS"/>
    <property type="match status" value="1"/>
</dbReference>
<evidence type="ECO:0000256" key="1">
    <source>
        <dbReference type="ARBA" id="ARBA00022553"/>
    </source>
</evidence>
<dbReference type="PRINTS" id="PR00344">
    <property type="entry name" value="BCTRLSENSOR"/>
</dbReference>
<evidence type="ECO:0000259" key="6">
    <source>
        <dbReference type="PROSITE" id="PS50110"/>
    </source>
</evidence>
<feature type="coiled-coil region" evidence="3">
    <location>
        <begin position="610"/>
        <end position="637"/>
    </location>
</feature>
<dbReference type="SUPFAM" id="SSF52172">
    <property type="entry name" value="CheY-like"/>
    <property type="match status" value="1"/>
</dbReference>
<dbReference type="InterPro" id="IPR050956">
    <property type="entry name" value="2C_system_His_kinase"/>
</dbReference>
<dbReference type="InterPro" id="IPR036890">
    <property type="entry name" value="HATPase_C_sf"/>
</dbReference>
<keyword evidence="8" id="KW-1185">Reference proteome</keyword>
<dbReference type="PROSITE" id="PS50110">
    <property type="entry name" value="RESPONSE_REGULATORY"/>
    <property type="match status" value="1"/>
</dbReference>
<evidence type="ECO:0000256" key="2">
    <source>
        <dbReference type="PROSITE-ProRule" id="PRU00169"/>
    </source>
</evidence>
<dbReference type="PANTHER" id="PTHR43719:SF30">
    <property type="entry name" value="TWO-COMPONENT SYSTEM RESPONSE REGULATOR"/>
    <property type="match status" value="1"/>
</dbReference>
<dbReference type="PANTHER" id="PTHR43719">
    <property type="entry name" value="TWO-COMPONENT HISTIDINE KINASE"/>
    <property type="match status" value="1"/>
</dbReference>
<proteinExistence type="predicted"/>
<organism evidence="7 8">
    <name type="scientific">Diplodia corticola</name>
    <dbReference type="NCBI Taxonomy" id="236234"/>
    <lineage>
        <taxon>Eukaryota</taxon>
        <taxon>Fungi</taxon>
        <taxon>Dikarya</taxon>
        <taxon>Ascomycota</taxon>
        <taxon>Pezizomycotina</taxon>
        <taxon>Dothideomycetes</taxon>
        <taxon>Dothideomycetes incertae sedis</taxon>
        <taxon>Botryosphaeriales</taxon>
        <taxon>Botryosphaeriaceae</taxon>
        <taxon>Diplodia</taxon>
    </lineage>
</organism>
<feature type="domain" description="Histidine kinase" evidence="5">
    <location>
        <begin position="794"/>
        <end position="1067"/>
    </location>
</feature>
<dbReference type="RefSeq" id="XP_020134508.1">
    <property type="nucleotide sequence ID" value="XM_020274260.1"/>
</dbReference>
<evidence type="ECO:0000259" key="5">
    <source>
        <dbReference type="PROSITE" id="PS50109"/>
    </source>
</evidence>
<comment type="caution">
    <text evidence="7">The sequence shown here is derived from an EMBL/GenBank/DDBJ whole genome shotgun (WGS) entry which is preliminary data.</text>
</comment>
<dbReference type="Pfam" id="PF00512">
    <property type="entry name" value="HisKA"/>
    <property type="match status" value="1"/>
</dbReference>
<dbReference type="EMBL" id="MNUE01000003">
    <property type="protein sequence ID" value="OJD38897.1"/>
    <property type="molecule type" value="Genomic_DNA"/>
</dbReference>
<gene>
    <name evidence="7" type="ORF">BKCO1_300095</name>
</gene>
<evidence type="ECO:0000256" key="3">
    <source>
        <dbReference type="SAM" id="Coils"/>
    </source>
</evidence>
<dbReference type="STRING" id="236234.A0A1J9RER9"/>